<dbReference type="PANTHER" id="PTHR30501">
    <property type="entry name" value="UPF0597 PROTEIN YHAM"/>
    <property type="match status" value="1"/>
</dbReference>
<evidence type="ECO:0000313" key="4">
    <source>
        <dbReference type="Proteomes" id="UP000824161"/>
    </source>
</evidence>
<accession>A0A9D1HAU4</accession>
<reference evidence="3" key="2">
    <citation type="journal article" date="2021" name="PeerJ">
        <title>Extensive microbial diversity within the chicken gut microbiome revealed by metagenomics and culture.</title>
        <authorList>
            <person name="Gilroy R."/>
            <person name="Ravi A."/>
            <person name="Getino M."/>
            <person name="Pursley I."/>
            <person name="Horton D.L."/>
            <person name="Alikhan N.F."/>
            <person name="Baker D."/>
            <person name="Gharbi K."/>
            <person name="Hall N."/>
            <person name="Watson M."/>
            <person name="Adriaenssens E.M."/>
            <person name="Foster-Nyarko E."/>
            <person name="Jarju S."/>
            <person name="Secka A."/>
            <person name="Antonio M."/>
            <person name="Oren A."/>
            <person name="Chaudhuri R.R."/>
            <person name="La Ragione R."/>
            <person name="Hildebrand F."/>
            <person name="Pallen M.J."/>
        </authorList>
    </citation>
    <scope>NUCLEOTIDE SEQUENCE</scope>
    <source>
        <strain evidence="3">1383</strain>
    </source>
</reference>
<dbReference type="PIRSF" id="PIRSF006054">
    <property type="entry name" value="UCP006054"/>
    <property type="match status" value="1"/>
</dbReference>
<dbReference type="Pfam" id="PF03313">
    <property type="entry name" value="SDH_alpha"/>
    <property type="match status" value="1"/>
</dbReference>
<protein>
    <recommendedName>
        <fullName evidence="1">UPF0597 protein IAC44_07075</fullName>
    </recommendedName>
</protein>
<comment type="caution">
    <text evidence="3">The sequence shown here is derived from an EMBL/GenBank/DDBJ whole genome shotgun (WGS) entry which is preliminary data.</text>
</comment>
<organism evidence="3 4">
    <name type="scientific">Candidatus Merdimorpha stercoravium</name>
    <dbReference type="NCBI Taxonomy" id="2840863"/>
    <lineage>
        <taxon>Bacteria</taxon>
        <taxon>Pseudomonadati</taxon>
        <taxon>Bacteroidota</taxon>
        <taxon>Flavobacteriia</taxon>
        <taxon>Flavobacteriales</taxon>
        <taxon>Candidatus Merdimorpha</taxon>
    </lineage>
</organism>
<name>A0A9D1HAU4_9FLAO</name>
<dbReference type="InterPro" id="IPR021144">
    <property type="entry name" value="UPF0597"/>
</dbReference>
<proteinExistence type="inferred from homology"/>
<evidence type="ECO:0000313" key="3">
    <source>
        <dbReference type="EMBL" id="HIT98581.1"/>
    </source>
</evidence>
<sequence>MELSDESILEILHADTGMALGCTEPIAVALAVVKAREILGKTPVHVHLRVSGNIYKNARGVGIPGTDQRGLEVAAAMGCLTGSSDRALEVLEGVTAEVASRAVDFAAQGGVDISIAEEVDKLFIEATVRSDDGHTASATVEKHHTGITRATRDGEVVWEKAEAPAYRQDEQGNIEGMSVARLYEFARSVDVERLSDLVRGAEANWRIADAGLKKRYGYCLGKILSAKSSSDSDLMRRSMAKVAAGIDARMSGSMLPVMTNSGSGNQGITIYVPVIEAALAAGADTELLLRALAFANLIPIHIKHRIGPLSALCGIVPASIGAACGIAFLRGATLEQIENVIQLIIANISGLFCDGAKASCSMKASVGIAAAYEAVYMAVEGGEKAQCEGILDPDVEHSIGNLSRIAISAMDSTDREIIDIMTCK</sequence>
<dbReference type="InterPro" id="IPR005130">
    <property type="entry name" value="Ser_deHydtase-like_asu"/>
</dbReference>
<dbReference type="PANTHER" id="PTHR30501:SF2">
    <property type="entry name" value="UPF0597 PROTEIN YHAM"/>
    <property type="match status" value="1"/>
</dbReference>
<dbReference type="Proteomes" id="UP000824161">
    <property type="component" value="Unassembled WGS sequence"/>
</dbReference>
<dbReference type="HAMAP" id="MF_01845">
    <property type="entry name" value="UPF0597"/>
    <property type="match status" value="1"/>
</dbReference>
<evidence type="ECO:0000256" key="1">
    <source>
        <dbReference type="HAMAP-Rule" id="MF_01845"/>
    </source>
</evidence>
<feature type="domain" description="Serine dehydratase-like alpha subunit" evidence="2">
    <location>
        <begin position="162"/>
        <end position="418"/>
    </location>
</feature>
<dbReference type="GO" id="GO:0080146">
    <property type="term" value="F:L-cysteine desulfhydrase activity"/>
    <property type="evidence" value="ECO:0007669"/>
    <property type="project" value="TreeGrafter"/>
</dbReference>
<dbReference type="GO" id="GO:0019450">
    <property type="term" value="P:L-cysteine catabolic process to pyruvate"/>
    <property type="evidence" value="ECO:0007669"/>
    <property type="project" value="TreeGrafter"/>
</dbReference>
<dbReference type="EMBL" id="DVLY01000179">
    <property type="protein sequence ID" value="HIT98581.1"/>
    <property type="molecule type" value="Genomic_DNA"/>
</dbReference>
<dbReference type="AlphaFoldDB" id="A0A9D1HAU4"/>
<comment type="similarity">
    <text evidence="1">Belongs to the UPF0597 family.</text>
</comment>
<reference evidence="3" key="1">
    <citation type="submission" date="2020-10" db="EMBL/GenBank/DDBJ databases">
        <authorList>
            <person name="Gilroy R."/>
        </authorList>
    </citation>
    <scope>NUCLEOTIDE SEQUENCE</scope>
    <source>
        <strain evidence="3">1383</strain>
    </source>
</reference>
<gene>
    <name evidence="3" type="ORF">IAC44_07075</name>
</gene>
<evidence type="ECO:0000259" key="2">
    <source>
        <dbReference type="Pfam" id="PF03313"/>
    </source>
</evidence>